<name>A0ABS4FQQ5_9BACL</name>
<proteinExistence type="predicted"/>
<accession>A0ABS4FQQ5</accession>
<gene>
    <name evidence="1" type="ORF">J2Z32_001348</name>
</gene>
<comment type="caution">
    <text evidence="1">The sequence shown here is derived from an EMBL/GenBank/DDBJ whole genome shotgun (WGS) entry which is preliminary data.</text>
</comment>
<organism evidence="1 2">
    <name type="scientific">Paenibacillus turicensis</name>
    <dbReference type="NCBI Taxonomy" id="160487"/>
    <lineage>
        <taxon>Bacteria</taxon>
        <taxon>Bacillati</taxon>
        <taxon>Bacillota</taxon>
        <taxon>Bacilli</taxon>
        <taxon>Bacillales</taxon>
        <taxon>Paenibacillaceae</taxon>
        <taxon>Paenibacillus</taxon>
    </lineage>
</organism>
<dbReference type="Proteomes" id="UP001519272">
    <property type="component" value="Unassembled WGS sequence"/>
</dbReference>
<reference evidence="1 2" key="1">
    <citation type="submission" date="2021-03" db="EMBL/GenBank/DDBJ databases">
        <title>Genomic Encyclopedia of Type Strains, Phase IV (KMG-IV): sequencing the most valuable type-strain genomes for metagenomic binning, comparative biology and taxonomic classification.</title>
        <authorList>
            <person name="Goeker M."/>
        </authorList>
    </citation>
    <scope>NUCLEOTIDE SEQUENCE [LARGE SCALE GENOMIC DNA]</scope>
    <source>
        <strain evidence="1 2">DSM 14349</strain>
    </source>
</reference>
<evidence type="ECO:0000313" key="2">
    <source>
        <dbReference type="Proteomes" id="UP001519272"/>
    </source>
</evidence>
<sequence>MFNIMPDREEEISEERMTAMIDFLSTYFVMDRTKTRIYSTTIHHNYDGKSYEIDLITDAVKFVEMKSIAITKAMENGTDLLDEIKLHDPENVQGFNELIY</sequence>
<dbReference type="RefSeq" id="WP_210088403.1">
    <property type="nucleotide sequence ID" value="NZ_JAGGKG010000005.1"/>
</dbReference>
<keyword evidence="2" id="KW-1185">Reference proteome</keyword>
<protein>
    <submittedName>
        <fullName evidence="1">Uncharacterized protein</fullName>
    </submittedName>
</protein>
<dbReference type="EMBL" id="JAGGKG010000005">
    <property type="protein sequence ID" value="MBP1904724.1"/>
    <property type="molecule type" value="Genomic_DNA"/>
</dbReference>
<evidence type="ECO:0000313" key="1">
    <source>
        <dbReference type="EMBL" id="MBP1904724.1"/>
    </source>
</evidence>